<evidence type="ECO:0000313" key="2">
    <source>
        <dbReference type="Proteomes" id="UP000182740"/>
    </source>
</evidence>
<accession>A0A1K1RSS6</accession>
<dbReference type="EMBL" id="FPJG01000006">
    <property type="protein sequence ID" value="SFW74783.1"/>
    <property type="molecule type" value="Genomic_DNA"/>
</dbReference>
<dbReference type="AlphaFoldDB" id="A0A1K1RSS6"/>
<sequence length="250" mass="28206">MPVAFHRGGLLAAVVVVEDVAPEHRALMDLNRDELVKLLSIVSRQIRDDDPYEFDHFPPIFSKVAKTEVLPPKPEWLPGTGTGTLSTGALLATIAGLPTATRFHGAADSLHARLREAQSAAREWLSDVDVTPYTATIMVGRVEFNATIAAPRDVLRIVSVKFSPPAEEKPDAAVRQPPAPDWTTPRWDAHEFSFDHTQMNRRFINAFLQKHSEDKERKRWHEMINRLPKDPIEKSSVYFEHRYSRSSPAN</sequence>
<proteinExistence type="predicted"/>
<gene>
    <name evidence="1" type="ORF">SAMN04489730_3829</name>
</gene>
<protein>
    <submittedName>
        <fullName evidence="1">Uncharacterized protein</fullName>
    </submittedName>
</protein>
<dbReference type="STRING" id="546364.SAMN04489730_3829"/>
<keyword evidence="2" id="KW-1185">Reference proteome</keyword>
<organism evidence="1 2">
    <name type="scientific">Amycolatopsis australiensis</name>
    <dbReference type="NCBI Taxonomy" id="546364"/>
    <lineage>
        <taxon>Bacteria</taxon>
        <taxon>Bacillati</taxon>
        <taxon>Actinomycetota</taxon>
        <taxon>Actinomycetes</taxon>
        <taxon>Pseudonocardiales</taxon>
        <taxon>Pseudonocardiaceae</taxon>
        <taxon>Amycolatopsis</taxon>
    </lineage>
</organism>
<dbReference type="Proteomes" id="UP000182740">
    <property type="component" value="Unassembled WGS sequence"/>
</dbReference>
<evidence type="ECO:0000313" key="1">
    <source>
        <dbReference type="EMBL" id="SFW74783.1"/>
    </source>
</evidence>
<name>A0A1K1RSS6_9PSEU</name>
<reference evidence="2" key="1">
    <citation type="submission" date="2016-11" db="EMBL/GenBank/DDBJ databases">
        <authorList>
            <person name="Varghese N."/>
            <person name="Submissions S."/>
        </authorList>
    </citation>
    <scope>NUCLEOTIDE SEQUENCE [LARGE SCALE GENOMIC DNA]</scope>
    <source>
        <strain evidence="2">DSM 44671</strain>
    </source>
</reference>
<dbReference type="RefSeq" id="WP_072477574.1">
    <property type="nucleotide sequence ID" value="NZ_FPJG01000006.1"/>
</dbReference>